<keyword evidence="2" id="KW-0238">DNA-binding</keyword>
<comment type="caution">
    <text evidence="5">The sequence shown here is derived from an EMBL/GenBank/DDBJ whole genome shotgun (WGS) entry which is preliminary data.</text>
</comment>
<dbReference type="GO" id="GO:0043565">
    <property type="term" value="F:sequence-specific DNA binding"/>
    <property type="evidence" value="ECO:0007669"/>
    <property type="project" value="InterPro"/>
</dbReference>
<proteinExistence type="predicted"/>
<organism evidence="5 6">
    <name type="scientific">Hwanghaeella grinnelliae</name>
    <dbReference type="NCBI Taxonomy" id="2500179"/>
    <lineage>
        <taxon>Bacteria</taxon>
        <taxon>Pseudomonadati</taxon>
        <taxon>Pseudomonadota</taxon>
        <taxon>Alphaproteobacteria</taxon>
        <taxon>Rhodospirillales</taxon>
        <taxon>Rhodospirillaceae</taxon>
        <taxon>Hwanghaeella</taxon>
    </lineage>
</organism>
<dbReference type="EMBL" id="SADE01000001">
    <property type="protein sequence ID" value="RVU39635.1"/>
    <property type="molecule type" value="Genomic_DNA"/>
</dbReference>
<keyword evidence="6" id="KW-1185">Reference proteome</keyword>
<dbReference type="InterPro" id="IPR036388">
    <property type="entry name" value="WH-like_DNA-bd_sf"/>
</dbReference>
<evidence type="ECO:0000259" key="4">
    <source>
        <dbReference type="PROSITE" id="PS50956"/>
    </source>
</evidence>
<dbReference type="PROSITE" id="PS50956">
    <property type="entry name" value="HTH_ASNC_2"/>
    <property type="match status" value="1"/>
</dbReference>
<dbReference type="PANTHER" id="PTHR43413">
    <property type="entry name" value="TRANSCRIPTIONAL REGULATOR, ASNC FAMILY"/>
    <property type="match status" value="1"/>
</dbReference>
<dbReference type="Pfam" id="PF01037">
    <property type="entry name" value="AsnC_trans_reg"/>
    <property type="match status" value="1"/>
</dbReference>
<reference evidence="6" key="1">
    <citation type="submission" date="2019-01" db="EMBL/GenBank/DDBJ databases">
        <title>Gri0909 isolated from a small marine red alga.</title>
        <authorList>
            <person name="Kim J."/>
            <person name="Jeong S.E."/>
            <person name="Jeon C.O."/>
        </authorList>
    </citation>
    <scope>NUCLEOTIDE SEQUENCE [LARGE SCALE GENOMIC DNA]</scope>
    <source>
        <strain evidence="6">Gri0909</strain>
    </source>
</reference>
<dbReference type="PRINTS" id="PR00033">
    <property type="entry name" value="HTHASNC"/>
</dbReference>
<keyword evidence="3" id="KW-0804">Transcription</keyword>
<gene>
    <name evidence="5" type="ORF">EOI86_10535</name>
</gene>
<dbReference type="OrthoDB" id="9809462at2"/>
<evidence type="ECO:0000256" key="1">
    <source>
        <dbReference type="ARBA" id="ARBA00023015"/>
    </source>
</evidence>
<dbReference type="Gene3D" id="3.30.70.920">
    <property type="match status" value="1"/>
</dbReference>
<evidence type="ECO:0000256" key="2">
    <source>
        <dbReference type="ARBA" id="ARBA00023125"/>
    </source>
</evidence>
<dbReference type="Gene3D" id="1.10.10.10">
    <property type="entry name" value="Winged helix-like DNA-binding domain superfamily/Winged helix DNA-binding domain"/>
    <property type="match status" value="1"/>
</dbReference>
<evidence type="ECO:0000256" key="3">
    <source>
        <dbReference type="ARBA" id="ARBA00023163"/>
    </source>
</evidence>
<keyword evidence="1" id="KW-0805">Transcription regulation</keyword>
<dbReference type="InterPro" id="IPR050684">
    <property type="entry name" value="HTH-Siroheme_Decarb"/>
</dbReference>
<dbReference type="Proteomes" id="UP000287447">
    <property type="component" value="Unassembled WGS sequence"/>
</dbReference>
<dbReference type="SUPFAM" id="SSF54909">
    <property type="entry name" value="Dimeric alpha+beta barrel"/>
    <property type="match status" value="1"/>
</dbReference>
<dbReference type="AlphaFoldDB" id="A0A3S2VR32"/>
<dbReference type="InterPro" id="IPR011008">
    <property type="entry name" value="Dimeric_a/b-barrel"/>
</dbReference>
<feature type="domain" description="HTH asnC-type" evidence="4">
    <location>
        <begin position="1"/>
        <end position="63"/>
    </location>
</feature>
<dbReference type="SMART" id="SM00344">
    <property type="entry name" value="HTH_ASNC"/>
    <property type="match status" value="1"/>
</dbReference>
<evidence type="ECO:0000313" key="5">
    <source>
        <dbReference type="EMBL" id="RVU39635.1"/>
    </source>
</evidence>
<name>A0A3S2VR32_9PROT</name>
<dbReference type="InterPro" id="IPR036390">
    <property type="entry name" value="WH_DNA-bd_sf"/>
</dbReference>
<dbReference type="SUPFAM" id="SSF46785">
    <property type="entry name" value="Winged helix' DNA-binding domain"/>
    <property type="match status" value="1"/>
</dbReference>
<dbReference type="InterPro" id="IPR019887">
    <property type="entry name" value="Tscrpt_reg_AsnC/Lrp_C"/>
</dbReference>
<accession>A0A3S2VR32</accession>
<dbReference type="InterPro" id="IPR000485">
    <property type="entry name" value="AsnC-type_HTH_dom"/>
</dbReference>
<dbReference type="PANTHER" id="PTHR43413:SF4">
    <property type="entry name" value="HTH-TYPE TRANSCRIPTIONAL REGULATOR LYSM"/>
    <property type="match status" value="1"/>
</dbReference>
<dbReference type="Pfam" id="PF13412">
    <property type="entry name" value="HTH_24"/>
    <property type="match status" value="1"/>
</dbReference>
<sequence length="140" mass="15341">MDNLDNDLISLLRADARSPVSSLAQRLNVSRATVKARIDRLVEAGIIQGFTITTGTEAPSGVRSIMMVEVEGKAAETVLRRLRGIPEVRTLYATNGRWDIVAELETANLGDFDEVLRRIRLIDGIAATETSILLAAHKRT</sequence>
<dbReference type="RefSeq" id="WP_127765006.1">
    <property type="nucleotide sequence ID" value="NZ_SADE01000001.1"/>
</dbReference>
<protein>
    <submittedName>
        <fullName evidence="5">Lrp/AsnC family transcriptional regulator</fullName>
    </submittedName>
</protein>
<evidence type="ECO:0000313" key="6">
    <source>
        <dbReference type="Proteomes" id="UP000287447"/>
    </source>
</evidence>
<dbReference type="InterPro" id="IPR019888">
    <property type="entry name" value="Tscrpt_reg_AsnC-like"/>
</dbReference>